<reference evidence="7 8" key="1">
    <citation type="submission" date="2019-07" db="EMBL/GenBank/DDBJ databases">
        <title>Draft Genome Sequences of Bacteroides pyogenes Strains Isolated from the Uterus Holstein Dairy Cows with Metritis.</title>
        <authorList>
            <person name="Cunha F."/>
            <person name="Galvao K.N."/>
            <person name="Jeon S.J."/>
            <person name="Jeong K.C."/>
        </authorList>
    </citation>
    <scope>NUCLEOTIDE SEQUENCE [LARGE SCALE GENOMIC DNA]</scope>
    <source>
        <strain evidence="7 8">KG-31</strain>
    </source>
</reference>
<dbReference type="EMBL" id="VKLW01000015">
    <property type="protein sequence ID" value="TYK33545.1"/>
    <property type="molecule type" value="Genomic_DNA"/>
</dbReference>
<feature type="transmembrane region" description="Helical" evidence="5">
    <location>
        <begin position="83"/>
        <end position="101"/>
    </location>
</feature>
<dbReference type="GO" id="GO:0000271">
    <property type="term" value="P:polysaccharide biosynthetic process"/>
    <property type="evidence" value="ECO:0007669"/>
    <property type="project" value="InterPro"/>
</dbReference>
<sequence length="167" mass="19496">MGDWLRRIGRTISSKGGIFMFLRAQLSAQMSTVFDFLVTILLVRLFDVYYVYATLAGAIYGGVLNCVINYKWTFKSKGKKTNVAVKFILVWVCSILLNTWGTYMLTESLEKIPWVRDKLSLYFSDFFIVPKLAVAVFVALIWNYNMQRVFVYRSIHTKRLFKRRNGK</sequence>
<comment type="subcellular location">
    <subcellularLocation>
        <location evidence="1">Membrane</location>
        <topology evidence="1">Multi-pass membrane protein</topology>
    </subcellularLocation>
</comment>
<evidence type="ECO:0000313" key="7">
    <source>
        <dbReference type="EMBL" id="TYK33545.1"/>
    </source>
</evidence>
<proteinExistence type="predicted"/>
<comment type="caution">
    <text evidence="7">The sequence shown here is derived from an EMBL/GenBank/DDBJ whole genome shotgun (WGS) entry which is preliminary data.</text>
</comment>
<evidence type="ECO:0000256" key="1">
    <source>
        <dbReference type="ARBA" id="ARBA00004141"/>
    </source>
</evidence>
<dbReference type="RefSeq" id="WP_148730479.1">
    <property type="nucleotide sequence ID" value="NZ_VKLW01000015.1"/>
</dbReference>
<evidence type="ECO:0000256" key="3">
    <source>
        <dbReference type="ARBA" id="ARBA00022989"/>
    </source>
</evidence>
<feature type="transmembrane region" description="Helical" evidence="5">
    <location>
        <begin position="21"/>
        <end position="43"/>
    </location>
</feature>
<dbReference type="AlphaFoldDB" id="A0A5D3FLZ8"/>
<dbReference type="InterPro" id="IPR007267">
    <property type="entry name" value="GtrA_DPMS_TM"/>
</dbReference>
<evidence type="ECO:0000313" key="8">
    <source>
        <dbReference type="Proteomes" id="UP000324383"/>
    </source>
</evidence>
<keyword evidence="4 5" id="KW-0472">Membrane</keyword>
<feature type="transmembrane region" description="Helical" evidence="5">
    <location>
        <begin position="121"/>
        <end position="144"/>
    </location>
</feature>
<name>A0A5D3FLZ8_9BACE</name>
<keyword evidence="8" id="KW-1185">Reference proteome</keyword>
<evidence type="ECO:0000256" key="2">
    <source>
        <dbReference type="ARBA" id="ARBA00022692"/>
    </source>
</evidence>
<evidence type="ECO:0000259" key="6">
    <source>
        <dbReference type="Pfam" id="PF04138"/>
    </source>
</evidence>
<evidence type="ECO:0000256" key="4">
    <source>
        <dbReference type="ARBA" id="ARBA00023136"/>
    </source>
</evidence>
<organism evidence="7 8">
    <name type="scientific">Bacteroides pyogenes</name>
    <dbReference type="NCBI Taxonomy" id="310300"/>
    <lineage>
        <taxon>Bacteria</taxon>
        <taxon>Pseudomonadati</taxon>
        <taxon>Bacteroidota</taxon>
        <taxon>Bacteroidia</taxon>
        <taxon>Bacteroidales</taxon>
        <taxon>Bacteroidaceae</taxon>
        <taxon>Bacteroides</taxon>
    </lineage>
</organism>
<keyword evidence="3 5" id="KW-1133">Transmembrane helix</keyword>
<accession>A0A5D3FLZ8</accession>
<feature type="transmembrane region" description="Helical" evidence="5">
    <location>
        <begin position="49"/>
        <end position="71"/>
    </location>
</feature>
<dbReference type="GO" id="GO:0016020">
    <property type="term" value="C:membrane"/>
    <property type="evidence" value="ECO:0007669"/>
    <property type="project" value="UniProtKB-SubCell"/>
</dbReference>
<dbReference type="Proteomes" id="UP000324383">
    <property type="component" value="Unassembled WGS sequence"/>
</dbReference>
<dbReference type="Pfam" id="PF04138">
    <property type="entry name" value="GtrA_DPMS_TM"/>
    <property type="match status" value="1"/>
</dbReference>
<evidence type="ECO:0000256" key="5">
    <source>
        <dbReference type="SAM" id="Phobius"/>
    </source>
</evidence>
<gene>
    <name evidence="7" type="ORF">FNJ60_08150</name>
</gene>
<keyword evidence="2 5" id="KW-0812">Transmembrane</keyword>
<protein>
    <submittedName>
        <fullName evidence="7">GtrA family protein</fullName>
    </submittedName>
</protein>
<feature type="domain" description="GtrA/DPMS transmembrane" evidence="6">
    <location>
        <begin position="31"/>
        <end position="151"/>
    </location>
</feature>